<proteinExistence type="predicted"/>
<dbReference type="AlphaFoldDB" id="A0A085MRZ2"/>
<feature type="region of interest" description="Disordered" evidence="1">
    <location>
        <begin position="1"/>
        <end position="24"/>
    </location>
</feature>
<reference evidence="2" key="1">
    <citation type="journal article" date="2014" name="Nat. Genet.">
        <title>Genome and transcriptome of the porcine whipworm Trichuris suis.</title>
        <authorList>
            <person name="Jex A.R."/>
            <person name="Nejsum P."/>
            <person name="Schwarz E.M."/>
            <person name="Hu L."/>
            <person name="Young N.D."/>
            <person name="Hall R.S."/>
            <person name="Korhonen P.K."/>
            <person name="Liao S."/>
            <person name="Thamsborg S."/>
            <person name="Xia J."/>
            <person name="Xu P."/>
            <person name="Wang S."/>
            <person name="Scheerlinck J.P."/>
            <person name="Hofmann A."/>
            <person name="Sternberg P.W."/>
            <person name="Wang J."/>
            <person name="Gasser R.B."/>
        </authorList>
    </citation>
    <scope>NUCLEOTIDE SEQUENCE [LARGE SCALE GENOMIC DNA]</scope>
    <source>
        <strain evidence="2">DCEP-RM93F</strain>
    </source>
</reference>
<name>A0A085MRZ2_9BILA</name>
<evidence type="ECO:0000313" key="2">
    <source>
        <dbReference type="EMBL" id="KFD59988.1"/>
    </source>
</evidence>
<feature type="region of interest" description="Disordered" evidence="1">
    <location>
        <begin position="396"/>
        <end position="429"/>
    </location>
</feature>
<feature type="region of interest" description="Disordered" evidence="1">
    <location>
        <begin position="564"/>
        <end position="608"/>
    </location>
</feature>
<feature type="compositionally biased region" description="Basic and acidic residues" evidence="1">
    <location>
        <begin position="504"/>
        <end position="523"/>
    </location>
</feature>
<feature type="compositionally biased region" description="Basic and acidic residues" evidence="1">
    <location>
        <begin position="10"/>
        <end position="23"/>
    </location>
</feature>
<feature type="compositionally biased region" description="Basic residues" evidence="1">
    <location>
        <begin position="119"/>
        <end position="130"/>
    </location>
</feature>
<feature type="region of interest" description="Disordered" evidence="1">
    <location>
        <begin position="111"/>
        <end position="152"/>
    </location>
</feature>
<accession>A0A085MRZ2</accession>
<protein>
    <submittedName>
        <fullName evidence="2">Uncharacterized protein</fullName>
    </submittedName>
</protein>
<feature type="region of interest" description="Disordered" evidence="1">
    <location>
        <begin position="464"/>
        <end position="529"/>
    </location>
</feature>
<dbReference type="Proteomes" id="UP000030758">
    <property type="component" value="Unassembled WGS sequence"/>
</dbReference>
<feature type="region of interest" description="Disordered" evidence="1">
    <location>
        <begin position="733"/>
        <end position="777"/>
    </location>
</feature>
<gene>
    <name evidence="2" type="ORF">M514_27836</name>
</gene>
<feature type="compositionally biased region" description="Basic and acidic residues" evidence="1">
    <location>
        <begin position="580"/>
        <end position="597"/>
    </location>
</feature>
<evidence type="ECO:0000256" key="1">
    <source>
        <dbReference type="SAM" id="MobiDB-lite"/>
    </source>
</evidence>
<feature type="compositionally biased region" description="Basic and acidic residues" evidence="1">
    <location>
        <begin position="131"/>
        <end position="147"/>
    </location>
</feature>
<sequence>MQAQLLRPAVSDRTKHASKHQPDRYGSVLPTSLICIVQLARGCSPWRPAADMGTSEHGFIRRSSAFHGPSRAFRTPRETRRFAATSSLSPDNPVPATACLMKKRKLFPELPTAAGRVQGRYRAHQSRPRKPNSERRRGHRRGSDSRRRGCTSLRLGSGISTGFPFERYGVLLATANKGTMSRRCAWAFASFSGSTDPCAIAVHVEPFSTSAFKVLTSIIATATKIRTDGGSGRAHAQHLQCAPSRPLPTRLGLRSSANARAGPTTTLPRRSGTGSALERHPFSGLVDSAGELLHTPWRIPTSMATVLLSISTNTFHVLLTKTSPVAVRGVPGEERRDFSKQIGLRSKRESSACVDYVPALCTHRYELPPEFPLVSSCSCIVHHLSACALRVRRPDRSLGRPEGQVSGDGSGGTAVRPSPPPAAAVAATGSARCGQKSRAQSTLVSPLTVVSCVNDLRTSWTPWSVFQDGSDGRLTRTSQSSPRPTGRRRRLASQQRNRQPRKPPQKEARGEPVLKGDWSKMVERTPGPPCASAWSAVGSAANGRPLARTVVDCQSARSSRAFRWATGGKRQDGAAAKRRAGSDRTEGRPSVNDERSRQAPSSRRAKQRTRCCCDNEREPMLRRPSLVTPLVGKCIVRRPYIVGSGVTNRPRLAGSAQRHCGPFRLSADQTTTAPSVCFRTVSRPLNSLFKLLFNFPSRYLFATGLVVVFSFRWDLPPAFGCTLEQPVSTARRARCGQPPSSRALHPLRRPDQGSLRRQVVRTSARPTHHTSVDGRPSTASALSWSMLARRY</sequence>
<dbReference type="EMBL" id="KL367706">
    <property type="protein sequence ID" value="KFD59988.1"/>
    <property type="molecule type" value="Genomic_DNA"/>
</dbReference>
<feature type="region of interest" description="Disordered" evidence="1">
    <location>
        <begin position="255"/>
        <end position="276"/>
    </location>
</feature>
<feature type="compositionally biased region" description="Polar residues" evidence="1">
    <location>
        <begin position="255"/>
        <end position="274"/>
    </location>
</feature>
<organism evidence="2">
    <name type="scientific">Trichuris suis</name>
    <name type="common">pig whipworm</name>
    <dbReference type="NCBI Taxonomy" id="68888"/>
    <lineage>
        <taxon>Eukaryota</taxon>
        <taxon>Metazoa</taxon>
        <taxon>Ecdysozoa</taxon>
        <taxon>Nematoda</taxon>
        <taxon>Enoplea</taxon>
        <taxon>Dorylaimia</taxon>
        <taxon>Trichinellida</taxon>
        <taxon>Trichuridae</taxon>
        <taxon>Trichuris</taxon>
    </lineage>
</organism>